<gene>
    <name evidence="3" type="ORF">M670_01601</name>
</gene>
<evidence type="ECO:0000313" key="4">
    <source>
        <dbReference type="Proteomes" id="UP000027936"/>
    </source>
</evidence>
<dbReference type="EMBL" id="JJRY01000004">
    <property type="protein sequence ID" value="KEF39210.1"/>
    <property type="molecule type" value="Genomic_DNA"/>
</dbReference>
<dbReference type="RefSeq" id="WP_035194677.1">
    <property type="nucleotide sequence ID" value="NZ_JJRY01000004.1"/>
</dbReference>
<reference evidence="3 4" key="1">
    <citation type="submission" date="2014-04" db="EMBL/GenBank/DDBJ databases">
        <title>Draft genome sequence of Bacillus azotoformans MEV2011, a (co-) denitrifying strain unable to grow in the presence of oxygen.</title>
        <authorList>
            <person name="Nielsen M."/>
            <person name="Schreiber L."/>
            <person name="Finster K."/>
            <person name="Schramm A."/>
        </authorList>
    </citation>
    <scope>NUCLEOTIDE SEQUENCE [LARGE SCALE GENOMIC DNA]</scope>
    <source>
        <strain evidence="3 4">MEV2011</strain>
    </source>
</reference>
<protein>
    <submittedName>
        <fullName evidence="3">Putative homoserine kinase type II (Protein kinase fold)</fullName>
    </submittedName>
</protein>
<dbReference type="InterPro" id="IPR050249">
    <property type="entry name" value="Pseudomonas-type_ThrB"/>
</dbReference>
<feature type="domain" description="Aminoglycoside phosphotransferase" evidence="2">
    <location>
        <begin position="41"/>
        <end position="282"/>
    </location>
</feature>
<dbReference type="InterPro" id="IPR002575">
    <property type="entry name" value="Aminoglycoside_PTrfase"/>
</dbReference>
<evidence type="ECO:0000313" key="3">
    <source>
        <dbReference type="EMBL" id="KEF39210.1"/>
    </source>
</evidence>
<evidence type="ECO:0000256" key="1">
    <source>
        <dbReference type="ARBA" id="ARBA00038240"/>
    </source>
</evidence>
<keyword evidence="3" id="KW-0808">Transferase</keyword>
<sequence>MEQSKFQSVEELLEHFNYISQRAKLLYPEHENLMVELLDYSENATYIVENKETKEKLILRVCRPNYHTKEQIQVEIEWILDIAKNSKVEVALPIAGSNGEFVQTVTSEFDNHDYHCTMYTFLEGKEPKPSDEDLLIRDFETLGEVTAHLHKHAKSWERVKDLDRESWNYETILGENPKWGKWENGKGITPERKELFQKVSNVIKKRLERFGKSKDRYGLIHADLRLANLLVHNNQIRVIDFDDCAFGWYLFDIASALSFIEHEPYVPKLVRAWLKGYRKVHPLSNEEEQEIPTFIMLRRLMLISWIGSRDNDLTKQMGVAYTEQTDQLAKNYLEAFSD</sequence>
<dbReference type="InterPro" id="IPR011009">
    <property type="entry name" value="Kinase-like_dom_sf"/>
</dbReference>
<dbReference type="PANTHER" id="PTHR21064">
    <property type="entry name" value="AMINOGLYCOSIDE PHOSPHOTRANSFERASE DOMAIN-CONTAINING PROTEIN-RELATED"/>
    <property type="match status" value="1"/>
</dbReference>
<name>A0A072P147_SCHAZ</name>
<evidence type="ECO:0000259" key="2">
    <source>
        <dbReference type="Pfam" id="PF01636"/>
    </source>
</evidence>
<dbReference type="Gene3D" id="3.90.1200.10">
    <property type="match status" value="1"/>
</dbReference>
<dbReference type="PATRIC" id="fig|1348973.3.peg.1562"/>
<dbReference type="SUPFAM" id="SSF56112">
    <property type="entry name" value="Protein kinase-like (PK-like)"/>
    <property type="match status" value="1"/>
</dbReference>
<dbReference type="AlphaFoldDB" id="A0A072P147"/>
<dbReference type="GO" id="GO:0009088">
    <property type="term" value="P:threonine biosynthetic process"/>
    <property type="evidence" value="ECO:0007669"/>
    <property type="project" value="TreeGrafter"/>
</dbReference>
<dbReference type="Pfam" id="PF01636">
    <property type="entry name" value="APH"/>
    <property type="match status" value="1"/>
</dbReference>
<dbReference type="GO" id="GO:0004413">
    <property type="term" value="F:homoserine kinase activity"/>
    <property type="evidence" value="ECO:0007669"/>
    <property type="project" value="TreeGrafter"/>
</dbReference>
<organism evidence="3 4">
    <name type="scientific">Schinkia azotoformans MEV2011</name>
    <dbReference type="NCBI Taxonomy" id="1348973"/>
    <lineage>
        <taxon>Bacteria</taxon>
        <taxon>Bacillati</taxon>
        <taxon>Bacillota</taxon>
        <taxon>Bacilli</taxon>
        <taxon>Bacillales</taxon>
        <taxon>Bacillaceae</taxon>
        <taxon>Calidifontibacillus/Schinkia group</taxon>
        <taxon>Schinkia</taxon>
    </lineage>
</organism>
<dbReference type="Proteomes" id="UP000027936">
    <property type="component" value="Unassembled WGS sequence"/>
</dbReference>
<comment type="caution">
    <text evidence="3">The sequence shown here is derived from an EMBL/GenBank/DDBJ whole genome shotgun (WGS) entry which is preliminary data.</text>
</comment>
<keyword evidence="3" id="KW-0418">Kinase</keyword>
<accession>A0A072P147</accession>
<dbReference type="PANTHER" id="PTHR21064:SF6">
    <property type="entry name" value="AMINOGLYCOSIDE PHOSPHOTRANSFERASE DOMAIN-CONTAINING PROTEIN"/>
    <property type="match status" value="1"/>
</dbReference>
<comment type="similarity">
    <text evidence="1">Belongs to the pseudomonas-type ThrB family.</text>
</comment>
<proteinExistence type="inferred from homology"/>
<dbReference type="OrthoDB" id="4030632at2"/>